<dbReference type="RefSeq" id="WP_379994362.1">
    <property type="nucleotide sequence ID" value="NZ_JBHSGN010000046.1"/>
</dbReference>
<protein>
    <submittedName>
        <fullName evidence="2">Uncharacterized protein</fullName>
    </submittedName>
</protein>
<dbReference type="EMBL" id="JBHSGN010000046">
    <property type="protein sequence ID" value="MFC4673128.1"/>
    <property type="molecule type" value="Genomic_DNA"/>
</dbReference>
<reference evidence="3" key="1">
    <citation type="journal article" date="2019" name="Int. J. Syst. Evol. Microbiol.">
        <title>The Global Catalogue of Microorganisms (GCM) 10K type strain sequencing project: providing services to taxonomists for standard genome sequencing and annotation.</title>
        <authorList>
            <consortium name="The Broad Institute Genomics Platform"/>
            <consortium name="The Broad Institute Genome Sequencing Center for Infectious Disease"/>
            <person name="Wu L."/>
            <person name="Ma J."/>
        </authorList>
    </citation>
    <scope>NUCLEOTIDE SEQUENCE [LARGE SCALE GENOMIC DNA]</scope>
    <source>
        <strain evidence="3">CCUG 66188</strain>
    </source>
</reference>
<accession>A0ABV9KSW1</accession>
<sequence length="82" mass="9022">MIRAEKNMKHRTSYLPISIGWVLKIAFAAAGFALWGWAFVAVIAGLYIGFKFLKGLLSCFLSLLIIAVVITLSVVIIILLII</sequence>
<gene>
    <name evidence="2" type="ORF">ACFO6W_05450</name>
</gene>
<keyword evidence="1" id="KW-0472">Membrane</keyword>
<comment type="caution">
    <text evidence="2">The sequence shown here is derived from an EMBL/GenBank/DDBJ whole genome shotgun (WGS) entry which is preliminary data.</text>
</comment>
<evidence type="ECO:0000256" key="1">
    <source>
        <dbReference type="SAM" id="Phobius"/>
    </source>
</evidence>
<evidence type="ECO:0000313" key="3">
    <source>
        <dbReference type="Proteomes" id="UP001596023"/>
    </source>
</evidence>
<name>A0ABV9KSW1_9BACT</name>
<dbReference type="Proteomes" id="UP001596023">
    <property type="component" value="Unassembled WGS sequence"/>
</dbReference>
<keyword evidence="3" id="KW-1185">Reference proteome</keyword>
<keyword evidence="1" id="KW-1133">Transmembrane helix</keyword>
<proteinExistence type="predicted"/>
<evidence type="ECO:0000313" key="2">
    <source>
        <dbReference type="EMBL" id="MFC4673128.1"/>
    </source>
</evidence>
<feature type="transmembrane region" description="Helical" evidence="1">
    <location>
        <begin position="21"/>
        <end position="48"/>
    </location>
</feature>
<organism evidence="2 3">
    <name type="scientific">Dysgonomonas termitidis</name>
    <dbReference type="NCBI Taxonomy" id="1516126"/>
    <lineage>
        <taxon>Bacteria</taxon>
        <taxon>Pseudomonadati</taxon>
        <taxon>Bacteroidota</taxon>
        <taxon>Bacteroidia</taxon>
        <taxon>Bacteroidales</taxon>
        <taxon>Dysgonomonadaceae</taxon>
        <taxon>Dysgonomonas</taxon>
    </lineage>
</organism>
<keyword evidence="1" id="KW-0812">Transmembrane</keyword>
<feature type="transmembrane region" description="Helical" evidence="1">
    <location>
        <begin position="60"/>
        <end position="81"/>
    </location>
</feature>